<evidence type="ECO:0000313" key="5">
    <source>
        <dbReference type="EMBL" id="SCM76385.1"/>
    </source>
</evidence>
<dbReference type="GO" id="GO:0042597">
    <property type="term" value="C:periplasmic space"/>
    <property type="evidence" value="ECO:0007669"/>
    <property type="project" value="UniProtKB-SubCell"/>
</dbReference>
<evidence type="ECO:0000256" key="3">
    <source>
        <dbReference type="ARBA" id="ARBA00022764"/>
    </source>
</evidence>
<dbReference type="Gene3D" id="3.40.190.10">
    <property type="entry name" value="Periplasmic binding protein-like II"/>
    <property type="match status" value="2"/>
</dbReference>
<proteinExistence type="inferred from homology"/>
<evidence type="ECO:0000256" key="1">
    <source>
        <dbReference type="ARBA" id="ARBA00004418"/>
    </source>
</evidence>
<keyword evidence="4" id="KW-0732">Signal</keyword>
<feature type="chain" id="PRO_5012984861" evidence="4">
    <location>
        <begin position="28"/>
        <end position="442"/>
    </location>
</feature>
<name>A0A212LFR4_9HYPH</name>
<keyword evidence="3" id="KW-0574">Periplasm</keyword>
<evidence type="ECO:0000256" key="2">
    <source>
        <dbReference type="ARBA" id="ARBA00008520"/>
    </source>
</evidence>
<dbReference type="RefSeq" id="WP_100079385.1">
    <property type="nucleotide sequence ID" value="NZ_LT608334.1"/>
</dbReference>
<dbReference type="Pfam" id="PF13416">
    <property type="entry name" value="SBP_bac_8"/>
    <property type="match status" value="1"/>
</dbReference>
<comment type="similarity">
    <text evidence="2">Belongs to the bacterial solute-binding protein 1 family.</text>
</comment>
<protein>
    <submittedName>
        <fullName evidence="5">Putative Extracellular solute-binding protein family 1</fullName>
    </submittedName>
</protein>
<accession>A0A212LFR4</accession>
<dbReference type="InterPro" id="IPR050490">
    <property type="entry name" value="Bact_solute-bd_prot1"/>
</dbReference>
<feature type="signal peptide" evidence="4">
    <location>
        <begin position="1"/>
        <end position="27"/>
    </location>
</feature>
<dbReference type="PANTHER" id="PTHR43649">
    <property type="entry name" value="ARABINOSE-BINDING PROTEIN-RELATED"/>
    <property type="match status" value="1"/>
</dbReference>
<gene>
    <name evidence="5" type="ORF">KL86PLE_40190</name>
</gene>
<reference evidence="5" key="1">
    <citation type="submission" date="2016-08" db="EMBL/GenBank/DDBJ databases">
        <authorList>
            <person name="Seilhamer J.J."/>
        </authorList>
    </citation>
    <scope>NUCLEOTIDE SEQUENCE</scope>
    <source>
        <strain evidence="5">86</strain>
    </source>
</reference>
<dbReference type="SUPFAM" id="SSF53850">
    <property type="entry name" value="Periplasmic binding protein-like II"/>
    <property type="match status" value="1"/>
</dbReference>
<dbReference type="AlphaFoldDB" id="A0A212LFR4"/>
<evidence type="ECO:0000256" key="4">
    <source>
        <dbReference type="SAM" id="SignalP"/>
    </source>
</evidence>
<dbReference type="EMBL" id="FMJD01000008">
    <property type="protein sequence ID" value="SCM76385.1"/>
    <property type="molecule type" value="Genomic_DNA"/>
</dbReference>
<comment type="subcellular location">
    <subcellularLocation>
        <location evidence="1">Periplasm</location>
    </subcellularLocation>
</comment>
<organism evidence="5">
    <name type="scientific">uncultured Pleomorphomonas sp</name>
    <dbReference type="NCBI Taxonomy" id="442121"/>
    <lineage>
        <taxon>Bacteria</taxon>
        <taxon>Pseudomonadati</taxon>
        <taxon>Pseudomonadota</taxon>
        <taxon>Alphaproteobacteria</taxon>
        <taxon>Hyphomicrobiales</taxon>
        <taxon>Pleomorphomonadaceae</taxon>
        <taxon>Pleomorphomonas</taxon>
        <taxon>environmental samples</taxon>
    </lineage>
</organism>
<sequence>MGISLFKTGLLASALLSVALTTGPSLAATTVLNVWDQFFSEEPNKLMNEFVAEFQKAHPGVEIKRNVLDTDSIRATLPAALTAGQGPDLFYYDAGPAFLGPLVEAGLVADLTQEYAARGWDKSLVDWPVERVTYGNKIWGVPNEIEYTNVYVDLAVLDQLGMKDKLVADKDHPELLTLKSLDDFKAILEASKAKGIVPIAFGNRDPGRGGHLFSYFLTLTAGKDLVDKILFGDGRWDDPKVIDAWKLYKDYSTAGYYPPSPNAISYDEGNALFFNGAAATNITGTWLVGDIMGQVADPSKIDFFLLPSVSADLPLSAAAGIGSTFAVAEKSPNKQLALDFLDFIMSKDAGKRWLKEANIVPPIKDIDIKGLDLPPMMQRVVEGATLPLSYNLDVVMPAEWNDAMKTGTQSLLDGSSTPEDVAARMEQAWEKAKAEGRIWKAH</sequence>
<dbReference type="PANTHER" id="PTHR43649:SF14">
    <property type="entry name" value="BLR3389 PROTEIN"/>
    <property type="match status" value="1"/>
</dbReference>
<dbReference type="InterPro" id="IPR006059">
    <property type="entry name" value="SBP"/>
</dbReference>